<accession>A0AAX4K6Q7</accession>
<dbReference type="GeneID" id="91098174"/>
<proteinExistence type="predicted"/>
<dbReference type="AlphaFoldDB" id="A0AAX4K6Q7"/>
<name>A0AAX4K6Q7_9TREE</name>
<dbReference type="EMBL" id="CP144107">
    <property type="protein sequence ID" value="WWC92547.1"/>
    <property type="molecule type" value="Genomic_DNA"/>
</dbReference>
<dbReference type="RefSeq" id="XP_066079309.1">
    <property type="nucleotide sequence ID" value="XM_066223212.1"/>
</dbReference>
<gene>
    <name evidence="1" type="ORF">L201_007506</name>
</gene>
<dbReference type="Proteomes" id="UP001355207">
    <property type="component" value="Chromosome 10"/>
</dbReference>
<protein>
    <submittedName>
        <fullName evidence="1">Uncharacterized protein</fullName>
    </submittedName>
</protein>
<organism evidence="1 2">
    <name type="scientific">Kwoniella dendrophila CBS 6074</name>
    <dbReference type="NCBI Taxonomy" id="1295534"/>
    <lineage>
        <taxon>Eukaryota</taxon>
        <taxon>Fungi</taxon>
        <taxon>Dikarya</taxon>
        <taxon>Basidiomycota</taxon>
        <taxon>Agaricomycotina</taxon>
        <taxon>Tremellomycetes</taxon>
        <taxon>Tremellales</taxon>
        <taxon>Cryptococcaceae</taxon>
        <taxon>Kwoniella</taxon>
    </lineage>
</organism>
<evidence type="ECO:0000313" key="1">
    <source>
        <dbReference type="EMBL" id="WWC92547.1"/>
    </source>
</evidence>
<reference evidence="1 2" key="1">
    <citation type="submission" date="2024-01" db="EMBL/GenBank/DDBJ databases">
        <title>Comparative genomics of Cryptococcus and Kwoniella reveals pathogenesis evolution and contrasting modes of karyotype evolution via chromosome fusion or intercentromeric recombination.</title>
        <authorList>
            <person name="Coelho M.A."/>
            <person name="David-Palma M."/>
            <person name="Shea T."/>
            <person name="Bowers K."/>
            <person name="McGinley-Smith S."/>
            <person name="Mohammad A.W."/>
            <person name="Gnirke A."/>
            <person name="Yurkov A.M."/>
            <person name="Nowrousian M."/>
            <person name="Sun S."/>
            <person name="Cuomo C.A."/>
            <person name="Heitman J."/>
        </authorList>
    </citation>
    <scope>NUCLEOTIDE SEQUENCE [LARGE SCALE GENOMIC DNA]</scope>
    <source>
        <strain evidence="1 2">CBS 6074</strain>
    </source>
</reference>
<evidence type="ECO:0000313" key="2">
    <source>
        <dbReference type="Proteomes" id="UP001355207"/>
    </source>
</evidence>
<keyword evidence="2" id="KW-1185">Reference proteome</keyword>
<sequence>MSSVASTQITNNPSSLMTSRYCGMNLDTTGRHYLGKRNNLNYGDVRTFDKLNTLYPASANTYTAEIGTIQCDQNGLTVSIFARDGDGGIRIALPYSIRDTNGNIFTQDTIFIKTSQALTEGFGKEDWKNDIVLSGVFDHERLDGDEDNSVISQIKEKFPELAQDTESYGKLIEDVDYKLDVFWDLVIKPHLKEDGENTSSFSQLESGTLFSIAA</sequence>